<evidence type="ECO:0000256" key="1">
    <source>
        <dbReference type="SAM" id="MobiDB-lite"/>
    </source>
</evidence>
<comment type="caution">
    <text evidence="2">The sequence shown here is derived from an EMBL/GenBank/DDBJ whole genome shotgun (WGS) entry which is preliminary data.</text>
</comment>
<evidence type="ECO:0000313" key="3">
    <source>
        <dbReference type="Proteomes" id="UP000620124"/>
    </source>
</evidence>
<dbReference type="OrthoDB" id="3133596at2759"/>
<proteinExistence type="predicted"/>
<dbReference type="AlphaFoldDB" id="A0A8H7D2E9"/>
<keyword evidence="3" id="KW-1185">Reference proteome</keyword>
<dbReference type="EMBL" id="JACAZI010000005">
    <property type="protein sequence ID" value="KAF7359589.1"/>
    <property type="molecule type" value="Genomic_DNA"/>
</dbReference>
<organism evidence="2 3">
    <name type="scientific">Mycena venus</name>
    <dbReference type="NCBI Taxonomy" id="2733690"/>
    <lineage>
        <taxon>Eukaryota</taxon>
        <taxon>Fungi</taxon>
        <taxon>Dikarya</taxon>
        <taxon>Basidiomycota</taxon>
        <taxon>Agaricomycotina</taxon>
        <taxon>Agaricomycetes</taxon>
        <taxon>Agaricomycetidae</taxon>
        <taxon>Agaricales</taxon>
        <taxon>Marasmiineae</taxon>
        <taxon>Mycenaceae</taxon>
        <taxon>Mycena</taxon>
    </lineage>
</organism>
<feature type="compositionally biased region" description="Low complexity" evidence="1">
    <location>
        <begin position="228"/>
        <end position="246"/>
    </location>
</feature>
<reference evidence="2" key="1">
    <citation type="submission" date="2020-05" db="EMBL/GenBank/DDBJ databases">
        <title>Mycena genomes resolve the evolution of fungal bioluminescence.</title>
        <authorList>
            <person name="Tsai I.J."/>
        </authorList>
    </citation>
    <scope>NUCLEOTIDE SEQUENCE</scope>
    <source>
        <strain evidence="2">CCC161011</strain>
    </source>
</reference>
<accession>A0A8H7D2E9</accession>
<evidence type="ECO:0008006" key="4">
    <source>
        <dbReference type="Google" id="ProtNLM"/>
    </source>
</evidence>
<sequence length="450" mass="49900">MLRRLPYLQLTKLEFVFGLKFRQMHIDTTRNLVYFRVDQHRSFDNNGFLFLPERDVIETIQDFTTNRKGRTYKQALTRSKFKYRLVPLQLATDGHGVFRRQLPNDAENAAYDQIFPLLHGASLPVIESHASPFFIIANAGLKLAKRYGLLPRFVTSDASLAGDINSVAALWLQWSTAEVPKGWLERPYQRRSGGSGHGTRSGSSALGRDASPSFGRRDASPSFDRRGGSNQSGRSTGRSGGTRTAGDLPDLQLDDHSDSMESEVLTEDAVRSVACLDRTAFLEKWLDGNYGSAEIPSINDTFGYIAGTDWFLPPLCSSAAIPSTPTGSVSHILPLPNRPSSIALSFSVSMDLLLPSECTTLLNMLRPFVPHSEFRFRANSFTRHPGFQDLIHAISLVSRRDPPPCSANPALSLLLTIPTRPRPLSLALSGFWALWGSQIFSQTPLSYDQP</sequence>
<name>A0A8H7D2E9_9AGAR</name>
<evidence type="ECO:0000313" key="2">
    <source>
        <dbReference type="EMBL" id="KAF7359589.1"/>
    </source>
</evidence>
<gene>
    <name evidence="2" type="ORF">MVEN_00682700</name>
</gene>
<dbReference type="Proteomes" id="UP000620124">
    <property type="component" value="Unassembled WGS sequence"/>
</dbReference>
<feature type="compositionally biased region" description="Basic and acidic residues" evidence="1">
    <location>
        <begin position="215"/>
        <end position="227"/>
    </location>
</feature>
<protein>
    <recommendedName>
        <fullName evidence="4">HNH nuclease domain-containing protein</fullName>
    </recommendedName>
</protein>
<feature type="region of interest" description="Disordered" evidence="1">
    <location>
        <begin position="185"/>
        <end position="264"/>
    </location>
</feature>